<sequence>MAQGVESNPKTAASRTAASLNCASALPLSHVVLPFIQQFGEQWATWHLRFYHEKMMWSCCLQAMTFRMCWSSSQLIVKQGWKEPLHIHIESNQLEWFGHYEDASYASTVCGFYLGIPQDEIIWVSWT</sequence>
<comment type="caution">
    <text evidence="1">The sequence shown here is derived from an EMBL/GenBank/DDBJ whole genome shotgun (WGS) entry which is preliminary data.</text>
</comment>
<evidence type="ECO:0000313" key="2">
    <source>
        <dbReference type="Proteomes" id="UP001469553"/>
    </source>
</evidence>
<dbReference type="EMBL" id="JAHRIP010056831">
    <property type="protein sequence ID" value="MEQ2302554.1"/>
    <property type="molecule type" value="Genomic_DNA"/>
</dbReference>
<evidence type="ECO:0000313" key="1">
    <source>
        <dbReference type="EMBL" id="MEQ2302554.1"/>
    </source>
</evidence>
<gene>
    <name evidence="1" type="ORF">AMECASPLE_007816</name>
</gene>
<keyword evidence="2" id="KW-1185">Reference proteome</keyword>
<dbReference type="Proteomes" id="UP001469553">
    <property type="component" value="Unassembled WGS sequence"/>
</dbReference>
<reference evidence="1 2" key="1">
    <citation type="submission" date="2021-06" db="EMBL/GenBank/DDBJ databases">
        <authorList>
            <person name="Palmer J.M."/>
        </authorList>
    </citation>
    <scope>NUCLEOTIDE SEQUENCE [LARGE SCALE GENOMIC DNA]</scope>
    <source>
        <strain evidence="1 2">AS_MEX2019</strain>
        <tissue evidence="1">Muscle</tissue>
    </source>
</reference>
<accession>A0ABV0Z9I9</accession>
<protein>
    <submittedName>
        <fullName evidence="1">Uncharacterized protein</fullName>
    </submittedName>
</protein>
<proteinExistence type="predicted"/>
<organism evidence="1 2">
    <name type="scientific">Ameca splendens</name>
    <dbReference type="NCBI Taxonomy" id="208324"/>
    <lineage>
        <taxon>Eukaryota</taxon>
        <taxon>Metazoa</taxon>
        <taxon>Chordata</taxon>
        <taxon>Craniata</taxon>
        <taxon>Vertebrata</taxon>
        <taxon>Euteleostomi</taxon>
        <taxon>Actinopterygii</taxon>
        <taxon>Neopterygii</taxon>
        <taxon>Teleostei</taxon>
        <taxon>Neoteleostei</taxon>
        <taxon>Acanthomorphata</taxon>
        <taxon>Ovalentaria</taxon>
        <taxon>Atherinomorphae</taxon>
        <taxon>Cyprinodontiformes</taxon>
        <taxon>Goodeidae</taxon>
        <taxon>Ameca</taxon>
    </lineage>
</organism>
<name>A0ABV0Z9I9_9TELE</name>